<sequence length="115" mass="13888">MGKYKEMDYDLFNHYFYYDETSKTSLRWKVNKGRVRKDTVAGTYYSQGYYIVRLNKECYLVHRVVWLLLHGEIDSNLMIDHIDRNKLNNKGDNLRQVTQAENNKNRPSQYKKKVN</sequence>
<dbReference type="InterPro" id="IPR044925">
    <property type="entry name" value="His-Me_finger_sf"/>
</dbReference>
<dbReference type="InterPro" id="IPR003615">
    <property type="entry name" value="HNH_nuc"/>
</dbReference>
<gene>
    <name evidence="3" type="ORF">HdH2rev_00009</name>
    <name evidence="4" type="ORF">HdH2rev_00193</name>
</gene>
<evidence type="ECO:0000313" key="4">
    <source>
        <dbReference type="EMBL" id="QBQ81267.1"/>
    </source>
</evidence>
<evidence type="ECO:0000259" key="2">
    <source>
        <dbReference type="Pfam" id="PF13392"/>
    </source>
</evidence>
<dbReference type="EMBL" id="MK373796">
    <property type="protein sequence ID" value="QBQ81107.1"/>
    <property type="molecule type" value="Genomic_DNA"/>
</dbReference>
<feature type="region of interest" description="Disordered" evidence="1">
    <location>
        <begin position="89"/>
        <end position="115"/>
    </location>
</feature>
<dbReference type="SUPFAM" id="SSF54060">
    <property type="entry name" value="His-Me finger endonucleases"/>
    <property type="match status" value="1"/>
</dbReference>
<evidence type="ECO:0000313" key="3">
    <source>
        <dbReference type="EMBL" id="QBQ81107.1"/>
    </source>
</evidence>
<dbReference type="Gene3D" id="3.90.75.20">
    <property type="match status" value="1"/>
</dbReference>
<reference evidence="4 5" key="1">
    <citation type="submission" date="2019-01" db="EMBL/GenBank/DDBJ databases">
        <title>Still something new to discover - new insights into E. coli phage diversity and taxonomy.</title>
        <authorList>
            <person name="Korf I.H.E."/>
            <person name="Adriaennsens E."/>
            <person name="Dreiseikelmann B."/>
            <person name="Kropinski A."/>
            <person name="Nimtz M."/>
            <person name="Meier-Kolthoff J.P."/>
            <person name="Rohde M."/>
            <person name="van Raaij M."/>
            <person name="Wittmann J."/>
        </authorList>
    </citation>
    <scope>NUCLEOTIDE SEQUENCE [LARGE SCALE GENOMIC DNA]</scope>
</reference>
<keyword evidence="4" id="KW-0540">Nuclease</keyword>
<accession>A0A482N407</accession>
<evidence type="ECO:0000313" key="5">
    <source>
        <dbReference type="Proteomes" id="UP000309873"/>
    </source>
</evidence>
<feature type="compositionally biased region" description="Polar residues" evidence="1">
    <location>
        <begin position="89"/>
        <end position="108"/>
    </location>
</feature>
<dbReference type="Pfam" id="PF13392">
    <property type="entry name" value="HNH_3"/>
    <property type="match status" value="1"/>
</dbReference>
<dbReference type="Proteomes" id="UP000309873">
    <property type="component" value="Segment"/>
</dbReference>
<name>A0A482N407_9CAUD</name>
<dbReference type="GO" id="GO:0004519">
    <property type="term" value="F:endonuclease activity"/>
    <property type="evidence" value="ECO:0007669"/>
    <property type="project" value="UniProtKB-KW"/>
</dbReference>
<evidence type="ECO:0000256" key="1">
    <source>
        <dbReference type="SAM" id="MobiDB-lite"/>
    </source>
</evidence>
<keyword evidence="5" id="KW-1185">Reference proteome</keyword>
<keyword evidence="4" id="KW-0378">Hydrolase</keyword>
<keyword evidence="4" id="KW-0255">Endonuclease</keyword>
<proteinExistence type="predicted"/>
<feature type="domain" description="HNH nuclease" evidence="2">
    <location>
        <begin position="59"/>
        <end position="103"/>
    </location>
</feature>
<dbReference type="EMBL" id="MK373796">
    <property type="protein sequence ID" value="QBQ81267.1"/>
    <property type="molecule type" value="Genomic_DNA"/>
</dbReference>
<protein>
    <submittedName>
        <fullName evidence="4">Putative endonuclease</fullName>
    </submittedName>
</protein>
<organism evidence="4 5">
    <name type="scientific">Escherichia phage vB_EcoS_HdH2</name>
    <dbReference type="NCBI Taxonomy" id="2508174"/>
    <lineage>
        <taxon>Viruses</taxon>
        <taxon>Duplodnaviria</taxon>
        <taxon>Heunggongvirae</taxon>
        <taxon>Uroviricota</taxon>
        <taxon>Caudoviricetes</taxon>
        <taxon>Demerecviridae</taxon>
        <taxon>Markadamsvirinae</taxon>
        <taxon>Tequintavirus</taxon>
        <taxon>Tequintavirus HdH2</taxon>
    </lineage>
</organism>